<dbReference type="GO" id="GO:0008146">
    <property type="term" value="F:sulfotransferase activity"/>
    <property type="evidence" value="ECO:0007669"/>
    <property type="project" value="InterPro"/>
</dbReference>
<organism evidence="4 5">
    <name type="scientific">Alteromonas aestuariivivens</name>
    <dbReference type="NCBI Taxonomy" id="1938339"/>
    <lineage>
        <taxon>Bacteria</taxon>
        <taxon>Pseudomonadati</taxon>
        <taxon>Pseudomonadota</taxon>
        <taxon>Gammaproteobacteria</taxon>
        <taxon>Alteromonadales</taxon>
        <taxon>Alteromonadaceae</taxon>
        <taxon>Alteromonas/Salinimonas group</taxon>
        <taxon>Alteromonas</taxon>
    </lineage>
</organism>
<dbReference type="InterPro" id="IPR027417">
    <property type="entry name" value="P-loop_NTPase"/>
</dbReference>
<dbReference type="Gene3D" id="3.40.50.300">
    <property type="entry name" value="P-loop containing nucleotide triphosphate hydrolases"/>
    <property type="match status" value="1"/>
</dbReference>
<dbReference type="Pfam" id="PF00685">
    <property type="entry name" value="Sulfotransfer_1"/>
    <property type="match status" value="1"/>
</dbReference>
<dbReference type="PANTHER" id="PTHR10605:SF56">
    <property type="entry name" value="BIFUNCTIONAL HEPARAN SULFATE N-DEACETYLASE_N-SULFOTRANSFERASE"/>
    <property type="match status" value="1"/>
</dbReference>
<dbReference type="EMBL" id="QRHA01000003">
    <property type="protein sequence ID" value="RDV27496.1"/>
    <property type="molecule type" value="Genomic_DNA"/>
</dbReference>
<evidence type="ECO:0000313" key="4">
    <source>
        <dbReference type="EMBL" id="RDV27496.1"/>
    </source>
</evidence>
<dbReference type="OrthoDB" id="9075305at2"/>
<name>A0A3D8MBU3_9ALTE</name>
<evidence type="ECO:0000259" key="3">
    <source>
        <dbReference type="Pfam" id="PF00685"/>
    </source>
</evidence>
<dbReference type="PANTHER" id="PTHR10605">
    <property type="entry name" value="HEPARAN SULFATE SULFOTRANSFERASE"/>
    <property type="match status" value="1"/>
</dbReference>
<evidence type="ECO:0000256" key="2">
    <source>
        <dbReference type="ARBA" id="ARBA00023180"/>
    </source>
</evidence>
<keyword evidence="5" id="KW-1185">Reference proteome</keyword>
<protein>
    <submittedName>
        <fullName evidence="4">Sulfotransferase</fullName>
    </submittedName>
</protein>
<evidence type="ECO:0000313" key="5">
    <source>
        <dbReference type="Proteomes" id="UP000256561"/>
    </source>
</evidence>
<dbReference type="InterPro" id="IPR000863">
    <property type="entry name" value="Sulfotransferase_dom"/>
</dbReference>
<accession>A0A3D8MBU3</accession>
<sequence length="282" mass="33069">MQTAPFTVDFIGIGSGKCGSTWIYENIVKHPEISDVNLKELNYFSDLYPEHDFSWYQSQFGTKDDGLIKGEFSVTYLAHPEAPKRIKKHFPNAKLIAIVRNPVKRAFSNYLHSIRKGDISPSLSFSDYIKDEDNLAPGRYHEYLKNFYDVFPKEQILVIVLEEFLRDIPTGMRQIYQHIGVKDIDYLPEGYNIPSNEAKNYRFLLLENVLVQSYRWLSRRGYTRFVKWVVDSGIAKVLRRFNDSQQRPPSIDDVSKQKLATYFEYHNQEFEKLVGRNTKVWS</sequence>
<dbReference type="InterPro" id="IPR037359">
    <property type="entry name" value="NST/OST"/>
</dbReference>
<dbReference type="Proteomes" id="UP000256561">
    <property type="component" value="Unassembled WGS sequence"/>
</dbReference>
<evidence type="ECO:0000256" key="1">
    <source>
        <dbReference type="ARBA" id="ARBA00022679"/>
    </source>
</evidence>
<dbReference type="SUPFAM" id="SSF52540">
    <property type="entry name" value="P-loop containing nucleoside triphosphate hydrolases"/>
    <property type="match status" value="1"/>
</dbReference>
<dbReference type="AlphaFoldDB" id="A0A3D8MBU3"/>
<gene>
    <name evidence="4" type="ORF">DXV75_05565</name>
</gene>
<proteinExistence type="predicted"/>
<dbReference type="RefSeq" id="WP_115592397.1">
    <property type="nucleotide sequence ID" value="NZ_QRHA01000003.1"/>
</dbReference>
<keyword evidence="1 4" id="KW-0808">Transferase</keyword>
<reference evidence="5" key="1">
    <citation type="submission" date="2018-08" db="EMBL/GenBank/DDBJ databases">
        <authorList>
            <person name="Zhang J."/>
            <person name="Du Z.-J."/>
        </authorList>
    </citation>
    <scope>NUCLEOTIDE SEQUENCE [LARGE SCALE GENOMIC DNA]</scope>
    <source>
        <strain evidence="5">KCTC 52655</strain>
    </source>
</reference>
<feature type="domain" description="Sulfotransferase" evidence="3">
    <location>
        <begin position="13"/>
        <end position="182"/>
    </location>
</feature>
<keyword evidence="2" id="KW-0325">Glycoprotein</keyword>
<comment type="caution">
    <text evidence="4">The sequence shown here is derived from an EMBL/GenBank/DDBJ whole genome shotgun (WGS) entry which is preliminary data.</text>
</comment>